<sequence>ETEVQVLNIVKKKLIDLTKNMNVKVFKYSGSTNPVKFFNN</sequence>
<feature type="non-terminal residue" evidence="1">
    <location>
        <position position="1"/>
    </location>
</feature>
<organism evidence="1">
    <name type="scientific">hydrothermal vent metagenome</name>
    <dbReference type="NCBI Taxonomy" id="652676"/>
    <lineage>
        <taxon>unclassified sequences</taxon>
        <taxon>metagenomes</taxon>
        <taxon>ecological metagenomes</taxon>
    </lineage>
</organism>
<dbReference type="EMBL" id="UOGD01000241">
    <property type="protein sequence ID" value="VAX23148.1"/>
    <property type="molecule type" value="Genomic_DNA"/>
</dbReference>
<proteinExistence type="predicted"/>
<dbReference type="AlphaFoldDB" id="A0A3B1CGP6"/>
<name>A0A3B1CGP6_9ZZZZ</name>
<evidence type="ECO:0000313" key="1">
    <source>
        <dbReference type="EMBL" id="VAX23148.1"/>
    </source>
</evidence>
<accession>A0A3B1CGP6</accession>
<gene>
    <name evidence="1" type="ORF">MNBD_IGNAVI01-154</name>
</gene>
<reference evidence="1" key="1">
    <citation type="submission" date="2018-06" db="EMBL/GenBank/DDBJ databases">
        <authorList>
            <person name="Zhirakovskaya E."/>
        </authorList>
    </citation>
    <scope>NUCLEOTIDE SEQUENCE</scope>
</reference>
<protein>
    <submittedName>
        <fullName evidence="1">Uncharacterized protein</fullName>
    </submittedName>
</protein>